<name>A0ABP7M271_9GAMM</name>
<accession>A0ABP7M271</accession>
<gene>
    <name evidence="2" type="ORF">GCM10022229_02730</name>
</gene>
<keyword evidence="1" id="KW-1133">Transmembrane helix</keyword>
<feature type="transmembrane region" description="Helical" evidence="1">
    <location>
        <begin position="61"/>
        <end position="83"/>
    </location>
</feature>
<keyword evidence="3" id="KW-1185">Reference proteome</keyword>
<dbReference type="Proteomes" id="UP001501727">
    <property type="component" value="Unassembled WGS sequence"/>
</dbReference>
<feature type="transmembrane region" description="Helical" evidence="1">
    <location>
        <begin position="216"/>
        <end position="248"/>
    </location>
</feature>
<keyword evidence="1" id="KW-0472">Membrane</keyword>
<feature type="transmembrane region" description="Helical" evidence="1">
    <location>
        <begin position="172"/>
        <end position="196"/>
    </location>
</feature>
<feature type="transmembrane region" description="Helical" evidence="1">
    <location>
        <begin position="29"/>
        <end position="55"/>
    </location>
</feature>
<reference evidence="3" key="1">
    <citation type="journal article" date="2019" name="Int. J. Syst. Evol. Microbiol.">
        <title>The Global Catalogue of Microorganisms (GCM) 10K type strain sequencing project: providing services to taxonomists for standard genome sequencing and annotation.</title>
        <authorList>
            <consortium name="The Broad Institute Genomics Platform"/>
            <consortium name="The Broad Institute Genome Sequencing Center for Infectious Disease"/>
            <person name="Wu L."/>
            <person name="Ma J."/>
        </authorList>
    </citation>
    <scope>NUCLEOTIDE SEQUENCE [LARGE SCALE GENOMIC DNA]</scope>
    <source>
        <strain evidence="3">JCM 16916</strain>
    </source>
</reference>
<comment type="caution">
    <text evidence="2">The sequence shown here is derived from an EMBL/GenBank/DDBJ whole genome shotgun (WGS) entry which is preliminary data.</text>
</comment>
<evidence type="ECO:0000256" key="1">
    <source>
        <dbReference type="SAM" id="Phobius"/>
    </source>
</evidence>
<sequence length="304" mass="31818">MSTHARGPAAGWSWLKQAINLGRSNPRAIFGAVALLALVAMVPSLVQVVVSALGLGANVSMAVMAACTLVMAVVYPLLIGGVLRVIDDAEHGRPTHAGALFDTFRPGDDRNRLVGFGVVMFVAYLAVFVAVVALFGKDVSAWYMELLAASSQNDPAVQAQVLQDIPPGFGKLMALGILAGLFFGGVYAIGFGQIALRGHGVRSALADGVSGTLRNVLPIALLALVAFVGFFAFALVTMLVIALLAGIGGLVHPLLAALLAAPVYFAALLVLYVVMFGVMYYMWRDVCDEGDGQAPPLPPDRLEL</sequence>
<organism evidence="2 3">
    <name type="scientific">Luteimonas lutimaris</name>
    <dbReference type="NCBI Taxonomy" id="698645"/>
    <lineage>
        <taxon>Bacteria</taxon>
        <taxon>Pseudomonadati</taxon>
        <taxon>Pseudomonadota</taxon>
        <taxon>Gammaproteobacteria</taxon>
        <taxon>Lysobacterales</taxon>
        <taxon>Lysobacteraceae</taxon>
        <taxon>Luteimonas</taxon>
    </lineage>
</organism>
<evidence type="ECO:0000313" key="2">
    <source>
        <dbReference type="EMBL" id="GAA3913452.1"/>
    </source>
</evidence>
<dbReference type="RefSeq" id="WP_344758121.1">
    <property type="nucleotide sequence ID" value="NZ_BAAAZU010000001.1"/>
</dbReference>
<feature type="transmembrane region" description="Helical" evidence="1">
    <location>
        <begin position="254"/>
        <end position="274"/>
    </location>
</feature>
<protein>
    <submittedName>
        <fullName evidence="2">Uncharacterized protein</fullName>
    </submittedName>
</protein>
<keyword evidence="1" id="KW-0812">Transmembrane</keyword>
<evidence type="ECO:0000313" key="3">
    <source>
        <dbReference type="Proteomes" id="UP001501727"/>
    </source>
</evidence>
<proteinExistence type="predicted"/>
<feature type="transmembrane region" description="Helical" evidence="1">
    <location>
        <begin position="113"/>
        <end position="136"/>
    </location>
</feature>
<dbReference type="EMBL" id="BAAAZU010000001">
    <property type="protein sequence ID" value="GAA3913452.1"/>
    <property type="molecule type" value="Genomic_DNA"/>
</dbReference>